<comment type="caution">
    <text evidence="5">The sequence shown here is derived from an EMBL/GenBank/DDBJ whole genome shotgun (WGS) entry which is preliminary data.</text>
</comment>
<dbReference type="GO" id="GO:0031956">
    <property type="term" value="F:medium-chain fatty acid-CoA ligase activity"/>
    <property type="evidence" value="ECO:0007669"/>
    <property type="project" value="TreeGrafter"/>
</dbReference>
<dbReference type="InterPro" id="IPR025110">
    <property type="entry name" value="AMP-bd_C"/>
</dbReference>
<evidence type="ECO:0000313" key="5">
    <source>
        <dbReference type="EMBL" id="GJJ74364.1"/>
    </source>
</evidence>
<dbReference type="Gene3D" id="3.40.50.980">
    <property type="match status" value="2"/>
</dbReference>
<dbReference type="FunFam" id="3.40.50.12780:FF:000003">
    <property type="entry name" value="Long-chain-fatty-acid--CoA ligase FadD"/>
    <property type="match status" value="1"/>
</dbReference>
<gene>
    <name evidence="5" type="ORF">EMPS_06722</name>
</gene>
<protein>
    <submittedName>
        <fullName evidence="5">Fatty-acyl-CoA synthase</fullName>
    </submittedName>
</protein>
<dbReference type="Pfam" id="PF00501">
    <property type="entry name" value="AMP-binding"/>
    <property type="match status" value="1"/>
</dbReference>
<evidence type="ECO:0000256" key="1">
    <source>
        <dbReference type="ARBA" id="ARBA00006432"/>
    </source>
</evidence>
<dbReference type="Pfam" id="PF13193">
    <property type="entry name" value="AMP-binding_C"/>
    <property type="match status" value="1"/>
</dbReference>
<dbReference type="FunFam" id="3.30.300.30:FF:000008">
    <property type="entry name" value="2,3-dihydroxybenzoate-AMP ligase"/>
    <property type="match status" value="1"/>
</dbReference>
<dbReference type="InterPro" id="IPR045851">
    <property type="entry name" value="AMP-bd_C_sf"/>
</dbReference>
<name>A0A9P3LXP4_9FUNG</name>
<keyword evidence="2" id="KW-0436">Ligase</keyword>
<dbReference type="InterPro" id="IPR020845">
    <property type="entry name" value="AMP-binding_CS"/>
</dbReference>
<evidence type="ECO:0000259" key="4">
    <source>
        <dbReference type="Pfam" id="PF13193"/>
    </source>
</evidence>
<evidence type="ECO:0000313" key="6">
    <source>
        <dbReference type="Proteomes" id="UP000827284"/>
    </source>
</evidence>
<reference evidence="5" key="2">
    <citation type="journal article" date="2022" name="Microbiol. Resour. Announc.">
        <title>Whole-Genome Sequence of Entomortierella parvispora E1425, a Mucoromycotan Fungus Associated with Burkholderiaceae-Related Endosymbiotic Bacteria.</title>
        <authorList>
            <person name="Herlambang A."/>
            <person name="Guo Y."/>
            <person name="Takashima Y."/>
            <person name="Narisawa K."/>
            <person name="Ohta H."/>
            <person name="Nishizawa T."/>
        </authorList>
    </citation>
    <scope>NUCLEOTIDE SEQUENCE</scope>
    <source>
        <strain evidence="5">E1425</strain>
    </source>
</reference>
<keyword evidence="6" id="KW-1185">Reference proteome</keyword>
<dbReference type="InterPro" id="IPR000873">
    <property type="entry name" value="AMP-dep_synth/lig_dom"/>
</dbReference>
<dbReference type="PANTHER" id="PTHR43201:SF30">
    <property type="entry name" value="AMP-DEPENDENT SYNTHETASE_LIGASE DOMAIN-CONTAINING PROTEIN"/>
    <property type="match status" value="1"/>
</dbReference>
<organism evidence="5 6">
    <name type="scientific">Entomortierella parvispora</name>
    <dbReference type="NCBI Taxonomy" id="205924"/>
    <lineage>
        <taxon>Eukaryota</taxon>
        <taxon>Fungi</taxon>
        <taxon>Fungi incertae sedis</taxon>
        <taxon>Mucoromycota</taxon>
        <taxon>Mortierellomycotina</taxon>
        <taxon>Mortierellomycetes</taxon>
        <taxon>Mortierellales</taxon>
        <taxon>Mortierellaceae</taxon>
        <taxon>Entomortierella</taxon>
    </lineage>
</organism>
<dbReference type="GO" id="GO:0006631">
    <property type="term" value="P:fatty acid metabolic process"/>
    <property type="evidence" value="ECO:0007669"/>
    <property type="project" value="TreeGrafter"/>
</dbReference>
<sequence>MLRASRVLGHRPFAVPSSTFSPASSLCRASAGLQYQRRALSVAQEQALPLSYVKGATEDVRPLSEDSIGTFWDRQVDRYGDRLGLVVKHEQDLHWTFREFGDQVDYLCRGLYESGLRKGDRLAVWMPNNSAWATLQYATAKSGIVLVTLNPAYRKHELLQTLSLVDCKSLVMVPGLKTSNYSQMLLELLPELASQSPNNLSTEALPSLRQVIVFDNGANVPETSMMKGLTTYQDLLVKSPSASIDEPLSKERSTINNRDIINLQFTSGTTGLPKAVSLSHRNILNNGIFIGDFMKLTEKDKLCCPVPLFHCFGLVLASLASMTHGTAIIYPSQGFDAEATLKAVSEEGATALHGVPTMLLEEMNHPNFKQYDLSTLRTGIAAGSPVPVEVMKNVQSKMHLNELTICYGMTETSPVSFMTLTTDSLEDRCASVGRVLPHMEAKVVDPVTGDILPIGTSGELCTRGYAVMEGGYWKSKKQTDEVVDSENWMHTGDTAVFDDRGFCRIDGRIKDIVIRGGEKIHPVEVENCLFELDAIQNVSVIGVPDERFGEQVCAWVSTKKDQTVTLEDVQKFCKGKLAHYKVPKYLVVVQSSEFPTTPSGKIQKNVMRERTKEMLKL</sequence>
<dbReference type="PANTHER" id="PTHR43201">
    <property type="entry name" value="ACYL-COA SYNTHETASE"/>
    <property type="match status" value="1"/>
</dbReference>
<accession>A0A9P3LXP4</accession>
<dbReference type="Gene3D" id="2.30.38.10">
    <property type="entry name" value="Luciferase, Domain 3"/>
    <property type="match status" value="1"/>
</dbReference>
<dbReference type="AlphaFoldDB" id="A0A9P3LXP4"/>
<dbReference type="SUPFAM" id="SSF56801">
    <property type="entry name" value="Acetyl-CoA synthetase-like"/>
    <property type="match status" value="1"/>
</dbReference>
<dbReference type="OrthoDB" id="10253115at2759"/>
<feature type="domain" description="AMP-binding enzyme C-terminal" evidence="4">
    <location>
        <begin position="524"/>
        <end position="601"/>
    </location>
</feature>
<dbReference type="CDD" id="cd05917">
    <property type="entry name" value="FACL_like_2"/>
    <property type="match status" value="1"/>
</dbReference>
<dbReference type="Proteomes" id="UP000827284">
    <property type="component" value="Unassembled WGS sequence"/>
</dbReference>
<proteinExistence type="inferred from homology"/>
<reference evidence="5" key="1">
    <citation type="submission" date="2021-11" db="EMBL/GenBank/DDBJ databases">
        <authorList>
            <person name="Herlambang A."/>
            <person name="Guo Y."/>
            <person name="Takashima Y."/>
            <person name="Nishizawa T."/>
        </authorList>
    </citation>
    <scope>NUCLEOTIDE SEQUENCE</scope>
    <source>
        <strain evidence="5">E1425</strain>
    </source>
</reference>
<dbReference type="EMBL" id="BQFW01000009">
    <property type="protein sequence ID" value="GJJ74364.1"/>
    <property type="molecule type" value="Genomic_DNA"/>
</dbReference>
<feature type="domain" description="AMP-dependent synthetase/ligase" evidence="3">
    <location>
        <begin position="73"/>
        <end position="470"/>
    </location>
</feature>
<dbReference type="Gene3D" id="3.30.300.30">
    <property type="match status" value="1"/>
</dbReference>
<comment type="similarity">
    <text evidence="1">Belongs to the ATP-dependent AMP-binding enzyme family.</text>
</comment>
<dbReference type="PROSITE" id="PS00455">
    <property type="entry name" value="AMP_BINDING"/>
    <property type="match status" value="1"/>
</dbReference>
<evidence type="ECO:0000256" key="2">
    <source>
        <dbReference type="ARBA" id="ARBA00022598"/>
    </source>
</evidence>
<evidence type="ECO:0000259" key="3">
    <source>
        <dbReference type="Pfam" id="PF00501"/>
    </source>
</evidence>